<protein>
    <submittedName>
        <fullName evidence="1">Uncharacterized protein</fullName>
    </submittedName>
</protein>
<accession>A0A8S1PWG4</accession>
<dbReference type="Proteomes" id="UP000688137">
    <property type="component" value="Unassembled WGS sequence"/>
</dbReference>
<comment type="caution">
    <text evidence="1">The sequence shown here is derived from an EMBL/GenBank/DDBJ whole genome shotgun (WGS) entry which is preliminary data.</text>
</comment>
<dbReference type="EMBL" id="CAJJDM010000136">
    <property type="protein sequence ID" value="CAD8107371.1"/>
    <property type="molecule type" value="Genomic_DNA"/>
</dbReference>
<reference evidence="1" key="1">
    <citation type="submission" date="2021-01" db="EMBL/GenBank/DDBJ databases">
        <authorList>
            <consortium name="Genoscope - CEA"/>
            <person name="William W."/>
        </authorList>
    </citation>
    <scope>NUCLEOTIDE SEQUENCE</scope>
</reference>
<keyword evidence="2" id="KW-1185">Reference proteome</keyword>
<evidence type="ECO:0000313" key="1">
    <source>
        <dbReference type="EMBL" id="CAD8107371.1"/>
    </source>
</evidence>
<dbReference type="AlphaFoldDB" id="A0A8S1PWG4"/>
<organism evidence="1 2">
    <name type="scientific">Paramecium primaurelia</name>
    <dbReference type="NCBI Taxonomy" id="5886"/>
    <lineage>
        <taxon>Eukaryota</taxon>
        <taxon>Sar</taxon>
        <taxon>Alveolata</taxon>
        <taxon>Ciliophora</taxon>
        <taxon>Intramacronucleata</taxon>
        <taxon>Oligohymenophorea</taxon>
        <taxon>Peniculida</taxon>
        <taxon>Parameciidae</taxon>
        <taxon>Paramecium</taxon>
    </lineage>
</organism>
<dbReference type="OMA" id="IMTKSKT"/>
<gene>
    <name evidence="1" type="ORF">PPRIM_AZ9-3.1.T1330135</name>
</gene>
<evidence type="ECO:0000313" key="2">
    <source>
        <dbReference type="Proteomes" id="UP000688137"/>
    </source>
</evidence>
<name>A0A8S1PWG4_PARPR</name>
<sequence length="72" mass="8496">MGCVTQKQKKDFKFSTIPIQEQRQDDLDEWTKIIQQQQGKHLNYSGKAIMTKSKTLSARYHQPLEQIDEEEV</sequence>
<proteinExistence type="predicted"/>